<evidence type="ECO:0000313" key="1">
    <source>
        <dbReference type="EMBL" id="AYJ72825.1"/>
    </source>
</evidence>
<reference evidence="2" key="1">
    <citation type="submission" date="2018-08" db="EMBL/GenBank/DDBJ databases">
        <title>Complete Genome of Klebsiella pneumoniae Siphophage Seifer.</title>
        <authorList>
            <person name="Salazar A.J."/>
            <person name="Lessor L."/>
            <person name="O'Leary C.J."/>
            <person name="Gill J."/>
            <person name="Liu M."/>
        </authorList>
    </citation>
    <scope>NUCLEOTIDE SEQUENCE [LARGE SCALE GENOMIC DNA]</scope>
</reference>
<gene>
    <name evidence="1" type="ORF">CPT_Seifer_043</name>
</gene>
<evidence type="ECO:0000313" key="2">
    <source>
        <dbReference type="Proteomes" id="UP000282620"/>
    </source>
</evidence>
<dbReference type="EMBL" id="MH817999">
    <property type="protein sequence ID" value="AYJ72825.1"/>
    <property type="molecule type" value="Genomic_DNA"/>
</dbReference>
<protein>
    <submittedName>
        <fullName evidence="1">Uncharacterized protein</fullName>
    </submittedName>
</protein>
<name>A0A3B8E4A7_9CAUD</name>
<dbReference type="Proteomes" id="UP000282620">
    <property type="component" value="Segment"/>
</dbReference>
<organism evidence="1 2">
    <name type="scientific">Klebsiella phage Seifer</name>
    <dbReference type="NCBI Taxonomy" id="2315475"/>
    <lineage>
        <taxon>Viruses</taxon>
        <taxon>Duplodnaviria</taxon>
        <taxon>Heunggongvirae</taxon>
        <taxon>Uroviricota</taxon>
        <taxon>Caudoviricetes</taxon>
        <taxon>Casjensviridae</taxon>
        <taxon>Yonseivirus</taxon>
        <taxon>Yonseivirus seifer</taxon>
    </lineage>
</organism>
<sequence>MRAKDRHTKPHFTVNGHIWFVEKDLDPKEFEFSPDPAIRAWFGPDQMRHLISVYEWWKRKDAAIARITDAMLIRHCDSYQLIDGRGKMKYRVVHRQDIPVFIRYPDSRHSKNWRDRTVPHLKKDERMSVDMMLRSGYCRTSNNHLIISRIDCPDWREKRAVHFSPHDPEAALDRTYGRNAADYYRRCLSKDRIRLADRAQYSMFPGSADGYDYFIPMCEVL</sequence>
<accession>A0A3B8E4A7</accession>
<keyword evidence="2" id="KW-1185">Reference proteome</keyword>
<proteinExistence type="predicted"/>